<organism evidence="3 4">
    <name type="scientific">Streptomyces luteoverticillatus</name>
    <name type="common">Streptoverticillium luteoverticillatus</name>
    <dbReference type="NCBI Taxonomy" id="66425"/>
    <lineage>
        <taxon>Bacteria</taxon>
        <taxon>Bacillati</taxon>
        <taxon>Actinomycetota</taxon>
        <taxon>Actinomycetes</taxon>
        <taxon>Kitasatosporales</taxon>
        <taxon>Streptomycetaceae</taxon>
        <taxon>Streptomyces</taxon>
    </lineage>
</organism>
<evidence type="ECO:0000259" key="2">
    <source>
        <dbReference type="Pfam" id="PF08924"/>
    </source>
</evidence>
<feature type="domain" description="Rv2525c-like glycoside hydrolase-like" evidence="2">
    <location>
        <begin position="57"/>
        <end position="265"/>
    </location>
</feature>
<reference evidence="3 4" key="1">
    <citation type="submission" date="2018-12" db="EMBL/GenBank/DDBJ databases">
        <title>The whole draft genome of Streptomyce luteoverticillatus CGMCC 15060.</title>
        <authorList>
            <person name="Feng Z."/>
            <person name="Chen G."/>
            <person name="Zhang J."/>
            <person name="Zhu H."/>
            <person name="Yu X."/>
            <person name="Zhang W."/>
            <person name="Zhang X."/>
        </authorList>
    </citation>
    <scope>NUCLEOTIDE SEQUENCE [LARGE SCALE GENOMIC DNA]</scope>
    <source>
        <strain evidence="3 4">CGMCC 15060</strain>
    </source>
</reference>
<protein>
    <submittedName>
        <fullName evidence="3">DUF1906 domain-containing protein</fullName>
    </submittedName>
</protein>
<dbReference type="EMBL" id="CP034587">
    <property type="protein sequence ID" value="AZQ72613.1"/>
    <property type="molecule type" value="Genomic_DNA"/>
</dbReference>
<dbReference type="Proteomes" id="UP000267900">
    <property type="component" value="Chromosome"/>
</dbReference>
<feature type="chain" id="PRO_5038798475" evidence="1">
    <location>
        <begin position="26"/>
        <end position="274"/>
    </location>
</feature>
<keyword evidence="4" id="KW-1185">Reference proteome</keyword>
<accession>A0A3Q9FZK3</accession>
<sequence length="274" mass="29861">MPRPRKIIGYLVALMAALAQVAAQAVPVTAAPGERPSVYRGRGFDSCQAPPLTTLNAWGAATSYGAVGVYYAGRGRACPHQRYLSHRWLTGARDLGWRVLPVYVGSQSPCVRAASKRGNPIGYYPWDQGEEEGLDAVRSADDLGIAAGSPLYLDMEAYDYGDEECGGTTLDFVRSWSGTVSRHGYIPGFYSSAESGVRHMELARRDGLGDLPEVVWFARWKVPASTDSERVLSAASWQPHRRIHQYAGNVTETHGGRKLTIDRNAIDAPVAIIH</sequence>
<dbReference type="InterPro" id="IPR017853">
    <property type="entry name" value="GH"/>
</dbReference>
<proteinExistence type="predicted"/>
<feature type="signal peptide" evidence="1">
    <location>
        <begin position="1"/>
        <end position="25"/>
    </location>
</feature>
<dbReference type="RefSeq" id="WP_126915132.1">
    <property type="nucleotide sequence ID" value="NZ_CP034587.1"/>
</dbReference>
<dbReference type="OrthoDB" id="5171321at2"/>
<dbReference type="Gene3D" id="3.20.20.80">
    <property type="entry name" value="Glycosidases"/>
    <property type="match status" value="1"/>
</dbReference>
<name>A0A3Q9FZK3_STRLT</name>
<evidence type="ECO:0000313" key="3">
    <source>
        <dbReference type="EMBL" id="AZQ72613.1"/>
    </source>
</evidence>
<keyword evidence="1" id="KW-0732">Signal</keyword>
<dbReference type="Pfam" id="PF08924">
    <property type="entry name" value="Rv2525c_GlyHyd-like"/>
    <property type="match status" value="1"/>
</dbReference>
<evidence type="ECO:0000256" key="1">
    <source>
        <dbReference type="SAM" id="SignalP"/>
    </source>
</evidence>
<dbReference type="SUPFAM" id="SSF51445">
    <property type="entry name" value="(Trans)glycosidases"/>
    <property type="match status" value="1"/>
</dbReference>
<evidence type="ECO:0000313" key="4">
    <source>
        <dbReference type="Proteomes" id="UP000267900"/>
    </source>
</evidence>
<dbReference type="AlphaFoldDB" id="A0A3Q9FZK3"/>
<gene>
    <name evidence="3" type="ORF">EKH77_16550</name>
</gene>
<dbReference type="InterPro" id="IPR015020">
    <property type="entry name" value="Rv2525c-like_Glyco_Hydro-like"/>
</dbReference>